<name>A0A9Q1F1I0_SYNKA</name>
<evidence type="ECO:0000313" key="1">
    <source>
        <dbReference type="EMBL" id="KAJ8349147.1"/>
    </source>
</evidence>
<reference evidence="1" key="1">
    <citation type="journal article" date="2023" name="Science">
        <title>Genome structures resolve the early diversification of teleost fishes.</title>
        <authorList>
            <person name="Parey E."/>
            <person name="Louis A."/>
            <person name="Montfort J."/>
            <person name="Bouchez O."/>
            <person name="Roques C."/>
            <person name="Iampietro C."/>
            <person name="Lluch J."/>
            <person name="Castinel A."/>
            <person name="Donnadieu C."/>
            <person name="Desvignes T."/>
            <person name="Floi Bucao C."/>
            <person name="Jouanno E."/>
            <person name="Wen M."/>
            <person name="Mejri S."/>
            <person name="Dirks R."/>
            <person name="Jansen H."/>
            <person name="Henkel C."/>
            <person name="Chen W.J."/>
            <person name="Zahm M."/>
            <person name="Cabau C."/>
            <person name="Klopp C."/>
            <person name="Thompson A.W."/>
            <person name="Robinson-Rechavi M."/>
            <person name="Braasch I."/>
            <person name="Lecointre G."/>
            <person name="Bobe J."/>
            <person name="Postlethwait J.H."/>
            <person name="Berthelot C."/>
            <person name="Roest Crollius H."/>
            <person name="Guiguen Y."/>
        </authorList>
    </citation>
    <scope>NUCLEOTIDE SEQUENCE</scope>
    <source>
        <strain evidence="1">WJC10195</strain>
    </source>
</reference>
<dbReference type="EMBL" id="JAINUF010000010">
    <property type="protein sequence ID" value="KAJ8349147.1"/>
    <property type="molecule type" value="Genomic_DNA"/>
</dbReference>
<sequence length="79" mass="9099">MYRADQFSIWTVHVFESRLRGSCEQCDSMWKKVAGSAPLKCFVSMKTDPCDRNIHQESSFRHSLAKGMVLQVPEKDSMD</sequence>
<dbReference type="AlphaFoldDB" id="A0A9Q1F1I0"/>
<protein>
    <submittedName>
        <fullName evidence="1">Uncharacterized protein</fullName>
    </submittedName>
</protein>
<dbReference type="Proteomes" id="UP001152622">
    <property type="component" value="Chromosome 10"/>
</dbReference>
<proteinExistence type="predicted"/>
<gene>
    <name evidence="1" type="ORF">SKAU_G00277360</name>
</gene>
<comment type="caution">
    <text evidence="1">The sequence shown here is derived from an EMBL/GenBank/DDBJ whole genome shotgun (WGS) entry which is preliminary data.</text>
</comment>
<evidence type="ECO:0000313" key="2">
    <source>
        <dbReference type="Proteomes" id="UP001152622"/>
    </source>
</evidence>
<keyword evidence="2" id="KW-1185">Reference proteome</keyword>
<organism evidence="1 2">
    <name type="scientific">Synaphobranchus kaupii</name>
    <name type="common">Kaup's arrowtooth eel</name>
    <dbReference type="NCBI Taxonomy" id="118154"/>
    <lineage>
        <taxon>Eukaryota</taxon>
        <taxon>Metazoa</taxon>
        <taxon>Chordata</taxon>
        <taxon>Craniata</taxon>
        <taxon>Vertebrata</taxon>
        <taxon>Euteleostomi</taxon>
        <taxon>Actinopterygii</taxon>
        <taxon>Neopterygii</taxon>
        <taxon>Teleostei</taxon>
        <taxon>Anguilliformes</taxon>
        <taxon>Synaphobranchidae</taxon>
        <taxon>Synaphobranchus</taxon>
    </lineage>
</organism>
<accession>A0A9Q1F1I0</accession>